<reference evidence="1" key="1">
    <citation type="submission" date="2020-03" db="EMBL/GenBank/DDBJ databases">
        <title>Five strains of Vibrio campbellii isolated from Mariana Trench.</title>
        <authorList>
            <person name="Liang J."/>
            <person name="Zhang X.-H."/>
        </authorList>
    </citation>
    <scope>NUCLEOTIDE SEQUENCE</scope>
    <source>
        <strain evidence="1">LJC014</strain>
    </source>
</reference>
<name>A0AAE9SJS3_9VIBR</name>
<proteinExistence type="predicted"/>
<evidence type="ECO:0000313" key="2">
    <source>
        <dbReference type="Proteomes" id="UP001058687"/>
    </source>
</evidence>
<sequence length="128" mass="14381">MIVIDGIKLSELSFPDFFVSKITIDPYGKSAEIFTDGAMIEGKEIGLIELGQGKLVIKRWQKISIKAYNAGSSGWDELEVMGADKLKDVCEVEFGDDIVLRGFGFYSGAWTEYKFVKPEIMYAEYSQK</sequence>
<dbReference type="AlphaFoldDB" id="A0AAE9SJS3"/>
<accession>A0AAE9SJS3</accession>
<dbReference type="RefSeq" id="WP_010646958.1">
    <property type="nucleotide sequence ID" value="NZ_CP030788.1"/>
</dbReference>
<gene>
    <name evidence="1" type="ORF">HB761_02485</name>
</gene>
<protein>
    <submittedName>
        <fullName evidence="1">Uncharacterized protein</fullName>
    </submittedName>
</protein>
<dbReference type="Proteomes" id="UP001058687">
    <property type="component" value="Chromosome 1"/>
</dbReference>
<evidence type="ECO:0000313" key="1">
    <source>
        <dbReference type="EMBL" id="UTZ25716.1"/>
    </source>
</evidence>
<dbReference type="EMBL" id="CP050467">
    <property type="protein sequence ID" value="UTZ25716.1"/>
    <property type="molecule type" value="Genomic_DNA"/>
</dbReference>
<organism evidence="1 2">
    <name type="scientific">Vibrio campbellii</name>
    <dbReference type="NCBI Taxonomy" id="680"/>
    <lineage>
        <taxon>Bacteria</taxon>
        <taxon>Pseudomonadati</taxon>
        <taxon>Pseudomonadota</taxon>
        <taxon>Gammaproteobacteria</taxon>
        <taxon>Vibrionales</taxon>
        <taxon>Vibrionaceae</taxon>
        <taxon>Vibrio</taxon>
    </lineage>
</organism>